<dbReference type="EMBL" id="WIWS01000004">
    <property type="protein sequence ID" value="KAF3228440.1"/>
    <property type="molecule type" value="Genomic_DNA"/>
</dbReference>
<proteinExistence type="predicted"/>
<accession>A0A7C8UX08</accession>
<sequence length="56" mass="6373">MSWQRVCLRRAYGFGPIPLLNARIYGGLESLYKDPIIPLPVWGISLQQDKSILQCP</sequence>
<evidence type="ECO:0000313" key="1">
    <source>
        <dbReference type="EMBL" id="KAF3228440.1"/>
    </source>
</evidence>
<dbReference type="Proteomes" id="UP000472727">
    <property type="component" value="Unassembled WGS sequence"/>
</dbReference>
<name>A0A7C8UX08_ORBOL</name>
<protein>
    <submittedName>
        <fullName evidence="1">Uncharacterized protein</fullName>
    </submittedName>
</protein>
<organism evidence="1 2">
    <name type="scientific">Orbilia oligospora</name>
    <name type="common">Nematode-trapping fungus</name>
    <name type="synonym">Arthrobotrys oligospora</name>
    <dbReference type="NCBI Taxonomy" id="2813651"/>
    <lineage>
        <taxon>Eukaryota</taxon>
        <taxon>Fungi</taxon>
        <taxon>Dikarya</taxon>
        <taxon>Ascomycota</taxon>
        <taxon>Pezizomycotina</taxon>
        <taxon>Orbiliomycetes</taxon>
        <taxon>Orbiliales</taxon>
        <taxon>Orbiliaceae</taxon>
        <taxon>Orbilia</taxon>
    </lineage>
</organism>
<comment type="caution">
    <text evidence="1">The sequence shown here is derived from an EMBL/GenBank/DDBJ whole genome shotgun (WGS) entry which is preliminary data.</text>
</comment>
<dbReference type="AlphaFoldDB" id="A0A7C8UX08"/>
<reference evidence="1 2" key="1">
    <citation type="submission" date="2019-06" db="EMBL/GenBank/DDBJ databases">
        <authorList>
            <person name="Palmer J.M."/>
        </authorList>
    </citation>
    <scope>NUCLEOTIDE SEQUENCE [LARGE SCALE GENOMIC DNA]</scope>
    <source>
        <strain evidence="1 2">TWF106</strain>
    </source>
</reference>
<evidence type="ECO:0000313" key="2">
    <source>
        <dbReference type="Proteomes" id="UP000472727"/>
    </source>
</evidence>
<gene>
    <name evidence="1" type="ORF">TWF106_007473</name>
</gene>